<dbReference type="InterPro" id="IPR013760">
    <property type="entry name" value="Topo_IIA-like_dom_sf"/>
</dbReference>
<organism evidence="11 12">
    <name type="scientific">Pseudomonas soli</name>
    <dbReference type="NCBI Taxonomy" id="1306993"/>
    <lineage>
        <taxon>Bacteria</taxon>
        <taxon>Pseudomonadati</taxon>
        <taxon>Pseudomonadota</taxon>
        <taxon>Gammaproteobacteria</taxon>
        <taxon>Pseudomonadales</taxon>
        <taxon>Pseudomonadaceae</taxon>
        <taxon>Pseudomonas</taxon>
    </lineage>
</organism>
<dbReference type="EC" id="5.6.2.2" evidence="7"/>
<dbReference type="GO" id="GO:0003918">
    <property type="term" value="F:DNA topoisomerase type II (double strand cut, ATP-hydrolyzing) activity"/>
    <property type="evidence" value="ECO:0007669"/>
    <property type="project" value="UniProtKB-UniRule"/>
</dbReference>
<dbReference type="GO" id="GO:0009330">
    <property type="term" value="C:DNA topoisomerase type II (double strand cut, ATP-hydrolyzing) complex"/>
    <property type="evidence" value="ECO:0007669"/>
    <property type="project" value="TreeGrafter"/>
</dbReference>
<evidence type="ECO:0000256" key="1">
    <source>
        <dbReference type="ARBA" id="ARBA00000185"/>
    </source>
</evidence>
<dbReference type="SUPFAM" id="SSF56719">
    <property type="entry name" value="Type II DNA topoisomerase"/>
    <property type="match status" value="1"/>
</dbReference>
<keyword evidence="4 7" id="KW-0238">DNA-binding</keyword>
<dbReference type="GO" id="GO:0005737">
    <property type="term" value="C:cytoplasm"/>
    <property type="evidence" value="ECO:0007669"/>
    <property type="project" value="TreeGrafter"/>
</dbReference>
<dbReference type="NCBIfam" id="NF004044">
    <property type="entry name" value="PRK05561.1"/>
    <property type="match status" value="1"/>
</dbReference>
<dbReference type="GO" id="GO:0019897">
    <property type="term" value="C:extrinsic component of plasma membrane"/>
    <property type="evidence" value="ECO:0007669"/>
    <property type="project" value="UniProtKB-UniRule"/>
</dbReference>
<dbReference type="InterPro" id="IPR035516">
    <property type="entry name" value="Gyrase/topoIV_suA_C"/>
</dbReference>
<dbReference type="HAMAP" id="MF_00936">
    <property type="entry name" value="ParC_type1"/>
    <property type="match status" value="1"/>
</dbReference>
<comment type="similarity">
    <text evidence="7">Belongs to the type II topoisomerase GyrA/ParC subunit family. ParC type 1 subfamily.</text>
</comment>
<evidence type="ECO:0000256" key="3">
    <source>
        <dbReference type="ARBA" id="ARBA00023029"/>
    </source>
</evidence>
<keyword evidence="13" id="KW-1185">Reference proteome</keyword>
<dbReference type="InterPro" id="IPR013757">
    <property type="entry name" value="Topo_IIA_A_a_sf"/>
</dbReference>
<dbReference type="InterPro" id="IPR006691">
    <property type="entry name" value="GyrA/parC_rep"/>
</dbReference>
<reference evidence="10 13" key="2">
    <citation type="submission" date="2024-01" db="EMBL/GenBank/DDBJ databases">
        <title>Unpublished Manusciprt.</title>
        <authorList>
            <person name="Duman M."/>
            <person name="Valdes E.G."/>
            <person name="Ajmi N."/>
            <person name="Altun S."/>
            <person name="Saticioglu I.B."/>
        </authorList>
    </citation>
    <scope>NUCLEOTIDE SEQUENCE [LARGE SCALE GENOMIC DNA]</scope>
    <source>
        <strain evidence="10 13">139P</strain>
    </source>
</reference>
<feature type="active site" description="O-(5'-phospho-DNA)-tyrosine intermediate" evidence="7 8">
    <location>
        <position position="127"/>
    </location>
</feature>
<dbReference type="Gene3D" id="3.90.199.10">
    <property type="entry name" value="Topoisomerase II, domain 5"/>
    <property type="match status" value="1"/>
</dbReference>
<keyword evidence="5 7" id="KW-0472">Membrane</keyword>
<dbReference type="SMART" id="SM00434">
    <property type="entry name" value="TOP4c"/>
    <property type="match status" value="1"/>
</dbReference>
<comment type="function">
    <text evidence="7">Topoisomerase IV is essential for chromosome segregation. It relaxes supercoiled DNA. Performs the decatenation events required during the replication of a circular DNA molecule.</text>
</comment>
<dbReference type="Pfam" id="PF00521">
    <property type="entry name" value="DNA_topoisoIV"/>
    <property type="match status" value="1"/>
</dbReference>
<evidence type="ECO:0000256" key="6">
    <source>
        <dbReference type="ARBA" id="ARBA00023235"/>
    </source>
</evidence>
<dbReference type="InterPro" id="IPR002205">
    <property type="entry name" value="Topo_IIA_dom_A"/>
</dbReference>
<dbReference type="GO" id="GO:0003677">
    <property type="term" value="F:DNA binding"/>
    <property type="evidence" value="ECO:0007669"/>
    <property type="project" value="UniProtKB-UniRule"/>
</dbReference>
<evidence type="ECO:0000259" key="9">
    <source>
        <dbReference type="PROSITE" id="PS52040"/>
    </source>
</evidence>
<protein>
    <recommendedName>
        <fullName evidence="7">DNA topoisomerase 4 subunit A</fullName>
        <ecNumber evidence="7">5.6.2.2</ecNumber>
    </recommendedName>
    <alternativeName>
        <fullName evidence="7">Topoisomerase IV subunit A</fullName>
    </alternativeName>
</protein>
<keyword evidence="2 7" id="KW-1003">Cell membrane</keyword>
<feature type="site" description="Interaction with DNA" evidence="7">
    <location>
        <position position="82"/>
    </location>
</feature>
<dbReference type="InterPro" id="IPR013758">
    <property type="entry name" value="Topo_IIA_A/C_ab"/>
</dbReference>
<dbReference type="FunFam" id="2.120.10.90:FF:000003">
    <property type="entry name" value="DNA topoisomerase 4 subunit A"/>
    <property type="match status" value="1"/>
</dbReference>
<dbReference type="GO" id="GO:0005694">
    <property type="term" value="C:chromosome"/>
    <property type="evidence" value="ECO:0007669"/>
    <property type="project" value="InterPro"/>
</dbReference>
<dbReference type="AlphaFoldDB" id="A0A1H9T5A7"/>
<dbReference type="SUPFAM" id="SSF101904">
    <property type="entry name" value="GyrA/ParC C-terminal domain-like"/>
    <property type="match status" value="1"/>
</dbReference>
<evidence type="ECO:0000313" key="12">
    <source>
        <dbReference type="Proteomes" id="UP000199221"/>
    </source>
</evidence>
<feature type="domain" description="Topo IIA-type catalytic" evidence="9">
    <location>
        <begin position="38"/>
        <end position="501"/>
    </location>
</feature>
<dbReference type="CDD" id="cd00187">
    <property type="entry name" value="TOP4c"/>
    <property type="match status" value="1"/>
</dbReference>
<feature type="site" description="Interaction with DNA" evidence="7">
    <location>
        <position position="46"/>
    </location>
</feature>
<dbReference type="PROSITE" id="PS52040">
    <property type="entry name" value="TOPO_IIA"/>
    <property type="match status" value="1"/>
</dbReference>
<comment type="subcellular location">
    <subcellularLocation>
        <location evidence="7">Cell membrane</location>
        <topology evidence="7">Peripheral membrane protein</topology>
    </subcellularLocation>
</comment>
<dbReference type="NCBIfam" id="TIGR01062">
    <property type="entry name" value="parC_Gneg"/>
    <property type="match status" value="1"/>
</dbReference>
<evidence type="ECO:0000256" key="2">
    <source>
        <dbReference type="ARBA" id="ARBA00022475"/>
    </source>
</evidence>
<evidence type="ECO:0000313" key="13">
    <source>
        <dbReference type="Proteomes" id="UP001329505"/>
    </source>
</evidence>
<dbReference type="InterPro" id="IPR005742">
    <property type="entry name" value="TopoIV_A_Gneg"/>
</dbReference>
<dbReference type="Pfam" id="PF03989">
    <property type="entry name" value="DNA_gyraseA_C"/>
    <property type="match status" value="2"/>
</dbReference>
<feature type="site" description="Transition state stabilizer" evidence="7">
    <location>
        <position position="126"/>
    </location>
</feature>
<dbReference type="GO" id="GO:0006265">
    <property type="term" value="P:DNA topological change"/>
    <property type="evidence" value="ECO:0007669"/>
    <property type="project" value="UniProtKB-UniRule"/>
</dbReference>
<dbReference type="Gene3D" id="1.10.268.10">
    <property type="entry name" value="Topoisomerase, domain 3"/>
    <property type="match status" value="1"/>
</dbReference>
<sequence>MSDSLELSLDGVERRSLAEFTEQAYLNYSMYVIMDRALPHIGDGLKPVQRRIVYAMSELGLDADSKHKKSARTVGDVLGKFHPHGDSACYEAMVLMAQPFSYRYTLVDGQGNWGAPDDPKSFAAMRYTEARLSRYSEVLLTELGQGTVDWVPNFDGTLQEPAVLPARLPNILLNGTTGIAVGMATDVPPHNLREVASACVRLLDEPKATIEQLCEHIQGPDYPTEAEIVTPRADIQKIYESGKGSIRMRAVYRIEDGDIVVTALPHQVSGAKVLEQIAAQMQAKKLPMVADLRDESDHENPCRIVIIPRSNRVDAAELMQHLFATTDLESTYRVNVNIIGLDGRPQLKNLRALLLEWLEYRIGTVRRRLQHRLDKVEKRLHLLEGLLTAFLNLDEVIHIIRTEEHPKQALIARFDLSEIQADYILETRLRQLARLEEMKIRGEQDELLKEQKQLQALLGSDSKLRKLVRSELIKDAETYGDDRRSPIVERAEAKALSENELMPTEPVTVVLSEKGWVRCAKGHDIDATGLSYKAGDGFKAAAAGRSNQFAVLIDSTGRSYSLAAHSLPSARGQGEPLTGRLTPPPGATFECVLLPEDDALYVVASDAGYGFVVKGEDLQAKNKAGKGLLSLPNGAKVMTPRPVADREQDWLAAVTTEGRLLVFKVADLPQLGKGKGNKIIGVPGDRVASREEYVTDLAVISEGSTLVLQAGKRTLSLKPDDLEHYKGERGRRGSKLPRGFQRVDGLLVETPA</sequence>
<name>A0A1H9T5A7_9PSED</name>
<evidence type="ECO:0000313" key="11">
    <source>
        <dbReference type="EMBL" id="SER92277.1"/>
    </source>
</evidence>
<evidence type="ECO:0000313" key="10">
    <source>
        <dbReference type="EMBL" id="MEE1882316.1"/>
    </source>
</evidence>
<evidence type="ECO:0000256" key="4">
    <source>
        <dbReference type="ARBA" id="ARBA00023125"/>
    </source>
</evidence>
<dbReference type="FunFam" id="3.30.1360.40:FF:000005">
    <property type="entry name" value="DNA topoisomerase 4 subunit A"/>
    <property type="match status" value="1"/>
</dbReference>
<dbReference type="Proteomes" id="UP001329505">
    <property type="component" value="Unassembled WGS sequence"/>
</dbReference>
<evidence type="ECO:0000256" key="5">
    <source>
        <dbReference type="ARBA" id="ARBA00023136"/>
    </source>
</evidence>
<dbReference type="Proteomes" id="UP000199221">
    <property type="component" value="Unassembled WGS sequence"/>
</dbReference>
<gene>
    <name evidence="7 10" type="primary">parC</name>
    <name evidence="11" type="ORF">SAMN05216230_114107</name>
    <name evidence="10" type="ORF">V0R55_19295</name>
</gene>
<feature type="site" description="Interaction with DNA" evidence="7">
    <location>
        <position position="84"/>
    </location>
</feature>
<dbReference type="GO" id="GO:0005524">
    <property type="term" value="F:ATP binding"/>
    <property type="evidence" value="ECO:0007669"/>
    <property type="project" value="InterPro"/>
</dbReference>
<dbReference type="GO" id="GO:0007059">
    <property type="term" value="P:chromosome segregation"/>
    <property type="evidence" value="ECO:0007669"/>
    <property type="project" value="UniProtKB-UniRule"/>
</dbReference>
<evidence type="ECO:0000256" key="7">
    <source>
        <dbReference type="HAMAP-Rule" id="MF_00936"/>
    </source>
</evidence>
<comment type="catalytic activity">
    <reaction evidence="1 7 8">
        <text>ATP-dependent breakage, passage and rejoining of double-stranded DNA.</text>
        <dbReference type="EC" id="5.6.2.2"/>
    </reaction>
</comment>
<proteinExistence type="inferred from homology"/>
<dbReference type="FunFam" id="1.10.268.10:FF:000001">
    <property type="entry name" value="DNA gyrase subunit A"/>
    <property type="match status" value="1"/>
</dbReference>
<dbReference type="PANTHER" id="PTHR43493:SF1">
    <property type="entry name" value="DNA TOPOISOMERASE 4 SUBUNIT A"/>
    <property type="match status" value="1"/>
</dbReference>
<dbReference type="Gene3D" id="3.30.1360.40">
    <property type="match status" value="1"/>
</dbReference>
<keyword evidence="3 7" id="KW-0799">Topoisomerase</keyword>
<keyword evidence="6 7" id="KW-0413">Isomerase</keyword>
<dbReference type="Gene3D" id="2.120.10.90">
    <property type="entry name" value="DNA gyrase/topoisomerase IV, subunit A, C-terminal"/>
    <property type="match status" value="1"/>
</dbReference>
<evidence type="ECO:0000256" key="8">
    <source>
        <dbReference type="PROSITE-ProRule" id="PRU01384"/>
    </source>
</evidence>
<dbReference type="RefSeq" id="WP_094012379.1">
    <property type="nucleotide sequence ID" value="NZ_FOEQ01000014.1"/>
</dbReference>
<reference evidence="11 12" key="1">
    <citation type="submission" date="2016-10" db="EMBL/GenBank/DDBJ databases">
        <authorList>
            <person name="de Groot N.N."/>
        </authorList>
    </citation>
    <scope>NUCLEOTIDE SEQUENCE [LARGE SCALE GENOMIC DNA]</scope>
    <source>
        <strain evidence="11 12">LMG 27941</strain>
    </source>
</reference>
<dbReference type="EMBL" id="FOEQ01000014">
    <property type="protein sequence ID" value="SER92277.1"/>
    <property type="molecule type" value="Genomic_DNA"/>
</dbReference>
<dbReference type="InterPro" id="IPR050220">
    <property type="entry name" value="Type_II_DNA_Topoisomerases"/>
</dbReference>
<dbReference type="EMBL" id="JAZDQQ010000017">
    <property type="protein sequence ID" value="MEE1882316.1"/>
    <property type="molecule type" value="Genomic_DNA"/>
</dbReference>
<dbReference type="PANTHER" id="PTHR43493">
    <property type="entry name" value="DNA GYRASE/TOPOISOMERASE SUBUNIT A"/>
    <property type="match status" value="1"/>
</dbReference>
<comment type="subunit">
    <text evidence="7">Heterotetramer composed of ParC and ParE.</text>
</comment>
<accession>A0A1H9T5A7</accession>